<dbReference type="GO" id="GO:0043022">
    <property type="term" value="F:ribosome binding"/>
    <property type="evidence" value="ECO:0007669"/>
    <property type="project" value="TreeGrafter"/>
</dbReference>
<dbReference type="GO" id="GO:0072344">
    <property type="term" value="P:rescue of stalled ribosome"/>
    <property type="evidence" value="ECO:0007669"/>
    <property type="project" value="TreeGrafter"/>
</dbReference>
<dbReference type="InterPro" id="IPR045853">
    <property type="entry name" value="Pep_chain_release_fac_I_sf"/>
</dbReference>
<comment type="similarity">
    <text evidence="1">Belongs to the prokaryotic/mitochondrial release factor family.</text>
</comment>
<dbReference type="PROSITE" id="PS00745">
    <property type="entry name" value="RF_PROK_I"/>
    <property type="match status" value="1"/>
</dbReference>
<dbReference type="OrthoDB" id="9815709at2"/>
<dbReference type="GO" id="GO:0003747">
    <property type="term" value="F:translation release factor activity"/>
    <property type="evidence" value="ECO:0007669"/>
    <property type="project" value="InterPro"/>
</dbReference>
<gene>
    <name evidence="4" type="ORF">DFR41_101456</name>
</gene>
<organism evidence="4 5">
    <name type="scientific">Pseudacidovorax intermedius</name>
    <dbReference type="NCBI Taxonomy" id="433924"/>
    <lineage>
        <taxon>Bacteria</taxon>
        <taxon>Pseudomonadati</taxon>
        <taxon>Pseudomonadota</taxon>
        <taxon>Betaproteobacteria</taxon>
        <taxon>Burkholderiales</taxon>
        <taxon>Comamonadaceae</taxon>
        <taxon>Pseudacidovorax</taxon>
    </lineage>
</organism>
<evidence type="ECO:0000259" key="3">
    <source>
        <dbReference type="PROSITE" id="PS00745"/>
    </source>
</evidence>
<proteinExistence type="inferred from homology"/>
<dbReference type="AlphaFoldDB" id="A0A370FME8"/>
<evidence type="ECO:0000256" key="1">
    <source>
        <dbReference type="ARBA" id="ARBA00010835"/>
    </source>
</evidence>
<keyword evidence="5" id="KW-1185">Reference proteome</keyword>
<dbReference type="GO" id="GO:0004045">
    <property type="term" value="F:peptidyl-tRNA hydrolase activity"/>
    <property type="evidence" value="ECO:0007669"/>
    <property type="project" value="TreeGrafter"/>
</dbReference>
<dbReference type="PANTHER" id="PTHR47814">
    <property type="entry name" value="PEPTIDYL-TRNA HYDROLASE ARFB"/>
    <property type="match status" value="1"/>
</dbReference>
<evidence type="ECO:0000313" key="5">
    <source>
        <dbReference type="Proteomes" id="UP000255265"/>
    </source>
</evidence>
<feature type="region of interest" description="Disordered" evidence="2">
    <location>
        <begin position="100"/>
        <end position="137"/>
    </location>
</feature>
<dbReference type="RefSeq" id="WP_017757362.1">
    <property type="nucleotide sequence ID" value="NZ_QQAV01000001.1"/>
</dbReference>
<dbReference type="EMBL" id="QQAV01000001">
    <property type="protein sequence ID" value="RDI28700.1"/>
    <property type="molecule type" value="Genomic_DNA"/>
</dbReference>
<dbReference type="SUPFAM" id="SSF75620">
    <property type="entry name" value="Release factor"/>
    <property type="match status" value="1"/>
</dbReference>
<dbReference type="NCBIfam" id="NF006718">
    <property type="entry name" value="PRK09256.1"/>
    <property type="match status" value="1"/>
</dbReference>
<dbReference type="STRING" id="433924.NS331_04615"/>
<dbReference type="Proteomes" id="UP000255265">
    <property type="component" value="Unassembled WGS sequence"/>
</dbReference>
<evidence type="ECO:0000313" key="4">
    <source>
        <dbReference type="EMBL" id="RDI28700.1"/>
    </source>
</evidence>
<accession>A0A370FME8</accession>
<dbReference type="InterPro" id="IPR000352">
    <property type="entry name" value="Pep_chain_release_fac_I"/>
</dbReference>
<protein>
    <submittedName>
        <fullName evidence="4">Ribosome-associated protein</fullName>
    </submittedName>
</protein>
<reference evidence="4 5" key="1">
    <citation type="submission" date="2018-07" db="EMBL/GenBank/DDBJ databases">
        <title>Genomic Encyclopedia of Type Strains, Phase IV (KMG-IV): sequencing the most valuable type-strain genomes for metagenomic binning, comparative biology and taxonomic classification.</title>
        <authorList>
            <person name="Goeker M."/>
        </authorList>
    </citation>
    <scope>NUCLEOTIDE SEQUENCE [LARGE SCALE GENOMIC DNA]</scope>
    <source>
        <strain evidence="4 5">DSM 21352</strain>
    </source>
</reference>
<feature type="domain" description="Prokaryotic-type class I peptide chain release factors" evidence="3">
    <location>
        <begin position="16"/>
        <end position="32"/>
    </location>
</feature>
<name>A0A370FME8_9BURK</name>
<evidence type="ECO:0000256" key="2">
    <source>
        <dbReference type="SAM" id="MobiDB-lite"/>
    </source>
</evidence>
<dbReference type="Gene3D" id="3.30.160.20">
    <property type="match status" value="1"/>
</dbReference>
<dbReference type="PANTHER" id="PTHR47814:SF1">
    <property type="entry name" value="PEPTIDYL-TRNA HYDROLASE ARFB"/>
    <property type="match status" value="1"/>
</dbReference>
<sequence>MPLTIDPRDIEFTAVRAQGPGGQNVNKVSSAVHLRFDIRRSSLPEAVKERLLQRQDQRITKDGVIVIKAQSSRSRDQNKAEALGRLEEIVAAAAIQRRSRRATKPTFASTQRRLASKALRATIKSGRGKGASRLDAS</sequence>
<dbReference type="Pfam" id="PF00472">
    <property type="entry name" value="RF-1"/>
    <property type="match status" value="1"/>
</dbReference>
<comment type="caution">
    <text evidence="4">The sequence shown here is derived from an EMBL/GenBank/DDBJ whole genome shotgun (WGS) entry which is preliminary data.</text>
</comment>